<protein>
    <submittedName>
        <fullName evidence="6">Sigma-70 region 2 domain protein</fullName>
    </submittedName>
</protein>
<dbReference type="InterPro" id="IPR013325">
    <property type="entry name" value="RNA_pol_sigma_r2"/>
</dbReference>
<dbReference type="GO" id="GO:0003677">
    <property type="term" value="F:DNA binding"/>
    <property type="evidence" value="ECO:0007669"/>
    <property type="project" value="UniProtKB-KW"/>
</dbReference>
<dbReference type="GO" id="GO:0006352">
    <property type="term" value="P:DNA-templated transcription initiation"/>
    <property type="evidence" value="ECO:0007669"/>
    <property type="project" value="InterPro"/>
</dbReference>
<dbReference type="Pfam" id="PF08281">
    <property type="entry name" value="Sigma70_r4_2"/>
    <property type="match status" value="1"/>
</dbReference>
<dbReference type="STRING" id="2045.KR76_17445"/>
<dbReference type="GeneID" id="96612619"/>
<dbReference type="SUPFAM" id="SSF88946">
    <property type="entry name" value="Sigma2 domain of RNA polymerase sigma factors"/>
    <property type="match status" value="1"/>
</dbReference>
<evidence type="ECO:0000256" key="1">
    <source>
        <dbReference type="ARBA" id="ARBA00010641"/>
    </source>
</evidence>
<dbReference type="Gene3D" id="1.10.10.10">
    <property type="entry name" value="Winged helix-like DNA-binding domain superfamily/Winged helix DNA-binding domain"/>
    <property type="match status" value="1"/>
</dbReference>
<dbReference type="NCBIfam" id="TIGR02937">
    <property type="entry name" value="sigma70-ECF"/>
    <property type="match status" value="1"/>
</dbReference>
<reference evidence="6 7" key="1">
    <citation type="journal article" date="2015" name="Genome Announc.">
        <title>Complete Genome Sequence of Steroid-Transforming Nocardioides simplex VKM Ac-2033D.</title>
        <authorList>
            <person name="Shtratnikova V.Y."/>
            <person name="Schelkunov M.I."/>
            <person name="Pekov Y.A."/>
            <person name="Fokina V.V."/>
            <person name="Logacheva M.D."/>
            <person name="Sokolov S.L."/>
            <person name="Bragin E.Y."/>
            <person name="Ashapkin V.V."/>
            <person name="Donova M.V."/>
        </authorList>
    </citation>
    <scope>NUCLEOTIDE SEQUENCE [LARGE SCALE GENOMIC DNA]</scope>
    <source>
        <strain evidence="6 7">VKM Ac-2033D</strain>
    </source>
</reference>
<dbReference type="AlphaFoldDB" id="A0A0C5WYZ3"/>
<gene>
    <name evidence="6" type="ORF">KR76_17445</name>
</gene>
<keyword evidence="4" id="KW-0238">DNA-binding</keyword>
<evidence type="ECO:0000313" key="6">
    <source>
        <dbReference type="EMBL" id="AJR18548.1"/>
    </source>
</evidence>
<dbReference type="PANTHER" id="PTHR43133">
    <property type="entry name" value="RNA POLYMERASE ECF-TYPE SIGMA FACTO"/>
    <property type="match status" value="1"/>
</dbReference>
<dbReference type="InterPro" id="IPR013324">
    <property type="entry name" value="RNA_pol_sigma_r3/r4-like"/>
</dbReference>
<dbReference type="InterPro" id="IPR014284">
    <property type="entry name" value="RNA_pol_sigma-70_dom"/>
</dbReference>
<keyword evidence="5" id="KW-0804">Transcription</keyword>
<keyword evidence="3" id="KW-0731">Sigma factor</keyword>
<keyword evidence="2" id="KW-0805">Transcription regulation</keyword>
<dbReference type="EMBL" id="CP009896">
    <property type="protein sequence ID" value="AJR18548.1"/>
    <property type="molecule type" value="Genomic_DNA"/>
</dbReference>
<dbReference type="Gene3D" id="1.10.1740.10">
    <property type="match status" value="1"/>
</dbReference>
<dbReference type="InterPro" id="IPR013249">
    <property type="entry name" value="RNA_pol_sigma70_r4_t2"/>
</dbReference>
<evidence type="ECO:0000256" key="5">
    <source>
        <dbReference type="ARBA" id="ARBA00023163"/>
    </source>
</evidence>
<accession>A0A0C5WYZ3</accession>
<evidence type="ECO:0000256" key="3">
    <source>
        <dbReference type="ARBA" id="ARBA00023082"/>
    </source>
</evidence>
<organism evidence="6 7">
    <name type="scientific">Nocardioides simplex</name>
    <name type="common">Arthrobacter simplex</name>
    <dbReference type="NCBI Taxonomy" id="2045"/>
    <lineage>
        <taxon>Bacteria</taxon>
        <taxon>Bacillati</taxon>
        <taxon>Actinomycetota</taxon>
        <taxon>Actinomycetes</taxon>
        <taxon>Propionibacteriales</taxon>
        <taxon>Nocardioidaceae</taxon>
        <taxon>Pimelobacter</taxon>
    </lineage>
</organism>
<dbReference type="PANTHER" id="PTHR43133:SF8">
    <property type="entry name" value="RNA POLYMERASE SIGMA FACTOR HI_1459-RELATED"/>
    <property type="match status" value="1"/>
</dbReference>
<sequence>MGIDELTDEKLADRVRRGVDAEEAFEELFRRHRAVLLRVARSIVPGEEEDAVAEAYLGLLGVLRSGGGPSYGVRSYLIASARNRALRRAYVRARSVVADVPRLLEGRDGVEPDLTWVHEGDLLSRAFRALTPRQQQVLWALEVEGRRPRELAPVLGCDAAAVSAVAHRARRRLRDLYLAQLAEPEVARAG</sequence>
<dbReference type="HOGENOM" id="CLU_021839_0_0_11"/>
<evidence type="ECO:0000256" key="4">
    <source>
        <dbReference type="ARBA" id="ARBA00023125"/>
    </source>
</evidence>
<dbReference type="Proteomes" id="UP000030300">
    <property type="component" value="Chromosome"/>
</dbReference>
<dbReference type="SUPFAM" id="SSF88659">
    <property type="entry name" value="Sigma3 and sigma4 domains of RNA polymerase sigma factors"/>
    <property type="match status" value="1"/>
</dbReference>
<dbReference type="KEGG" id="psim:KR76_17445"/>
<proteinExistence type="inferred from homology"/>
<dbReference type="InterPro" id="IPR036388">
    <property type="entry name" value="WH-like_DNA-bd_sf"/>
</dbReference>
<dbReference type="GO" id="GO:0016987">
    <property type="term" value="F:sigma factor activity"/>
    <property type="evidence" value="ECO:0007669"/>
    <property type="project" value="UniProtKB-KW"/>
</dbReference>
<dbReference type="InterPro" id="IPR039425">
    <property type="entry name" value="RNA_pol_sigma-70-like"/>
</dbReference>
<dbReference type="OrthoDB" id="4990598at2"/>
<comment type="similarity">
    <text evidence="1">Belongs to the sigma-70 factor family. ECF subfamily.</text>
</comment>
<keyword evidence="7" id="KW-1185">Reference proteome</keyword>
<dbReference type="RefSeq" id="WP_052138810.1">
    <property type="nucleotide sequence ID" value="NZ_BJMC01000018.1"/>
</dbReference>
<evidence type="ECO:0000256" key="2">
    <source>
        <dbReference type="ARBA" id="ARBA00023015"/>
    </source>
</evidence>
<evidence type="ECO:0000313" key="7">
    <source>
        <dbReference type="Proteomes" id="UP000030300"/>
    </source>
</evidence>
<name>A0A0C5WYZ3_NOCSI</name>